<dbReference type="GeneTree" id="ENSGT00940000178187"/>
<reference evidence="2 3" key="1">
    <citation type="journal article" date="2014" name="Nature">
        <title>The genomic substrate for adaptive radiation in African cichlid fish.</title>
        <authorList>
            <person name="Brawand D."/>
            <person name="Wagner C.E."/>
            <person name="Li Y.I."/>
            <person name="Malinsky M."/>
            <person name="Keller I."/>
            <person name="Fan S."/>
            <person name="Simakov O."/>
            <person name="Ng A.Y."/>
            <person name="Lim Z.W."/>
            <person name="Bezault E."/>
            <person name="Turner-Maier J."/>
            <person name="Johnson J."/>
            <person name="Alcazar R."/>
            <person name="Noh H.J."/>
            <person name="Russell P."/>
            <person name="Aken B."/>
            <person name="Alfoldi J."/>
            <person name="Amemiya C."/>
            <person name="Azzouzi N."/>
            <person name="Baroiller J.F."/>
            <person name="Barloy-Hubler F."/>
            <person name="Berlin A."/>
            <person name="Bloomquist R."/>
            <person name="Carleton K.L."/>
            <person name="Conte M.A."/>
            <person name="D'Cotta H."/>
            <person name="Eshel O."/>
            <person name="Gaffney L."/>
            <person name="Galibert F."/>
            <person name="Gante H.F."/>
            <person name="Gnerre S."/>
            <person name="Greuter L."/>
            <person name="Guyon R."/>
            <person name="Haddad N.S."/>
            <person name="Haerty W."/>
            <person name="Harris R.M."/>
            <person name="Hofmann H.A."/>
            <person name="Hourlier T."/>
            <person name="Hulata G."/>
            <person name="Jaffe D.B."/>
            <person name="Lara M."/>
            <person name="Lee A.P."/>
            <person name="MacCallum I."/>
            <person name="Mwaiko S."/>
            <person name="Nikaido M."/>
            <person name="Nishihara H."/>
            <person name="Ozouf-Costaz C."/>
            <person name="Penman D.J."/>
            <person name="Przybylski D."/>
            <person name="Rakotomanga M."/>
            <person name="Renn S.C.P."/>
            <person name="Ribeiro F.J."/>
            <person name="Ron M."/>
            <person name="Salzburger W."/>
            <person name="Sanchez-Pulido L."/>
            <person name="Santos M.E."/>
            <person name="Searle S."/>
            <person name="Sharpe T."/>
            <person name="Swofford R."/>
            <person name="Tan F.J."/>
            <person name="Williams L."/>
            <person name="Young S."/>
            <person name="Yin S."/>
            <person name="Okada N."/>
            <person name="Kocher T.D."/>
            <person name="Miska E.A."/>
            <person name="Lander E.S."/>
            <person name="Venkatesh B."/>
            <person name="Fernald R.D."/>
            <person name="Meyer A."/>
            <person name="Ponting C.P."/>
            <person name="Streelman J.T."/>
            <person name="Lindblad-Toh K."/>
            <person name="Seehausen O."/>
            <person name="Di Palma F."/>
        </authorList>
    </citation>
    <scope>NUCLEOTIDE SEQUENCE</scope>
</reference>
<evidence type="ECO:0000313" key="2">
    <source>
        <dbReference type="Ensembl" id="ENSMZEP00005004347.1"/>
    </source>
</evidence>
<reference evidence="2" key="3">
    <citation type="submission" date="2025-09" db="UniProtKB">
        <authorList>
            <consortium name="Ensembl"/>
        </authorList>
    </citation>
    <scope>IDENTIFICATION</scope>
</reference>
<dbReference type="InterPro" id="IPR004020">
    <property type="entry name" value="DAPIN"/>
</dbReference>
<reference evidence="2" key="2">
    <citation type="submission" date="2025-08" db="UniProtKB">
        <authorList>
            <consortium name="Ensembl"/>
        </authorList>
    </citation>
    <scope>IDENTIFICATION</scope>
</reference>
<dbReference type="AlphaFoldDB" id="A0A3P9B3K4"/>
<dbReference type="SMART" id="SM01289">
    <property type="entry name" value="PYRIN"/>
    <property type="match status" value="1"/>
</dbReference>
<dbReference type="Pfam" id="PF02758">
    <property type="entry name" value="PYRIN"/>
    <property type="match status" value="1"/>
</dbReference>
<dbReference type="Proteomes" id="UP000265160">
    <property type="component" value="LG8"/>
</dbReference>
<dbReference type="Ensembl" id="ENSMZET00005004546.1">
    <property type="protein sequence ID" value="ENSMZEP00005004347.1"/>
    <property type="gene ID" value="ENSMZEG00005003386.1"/>
</dbReference>
<feature type="domain" description="Pyrin" evidence="1">
    <location>
        <begin position="1"/>
        <end position="93"/>
    </location>
</feature>
<keyword evidence="3" id="KW-1185">Reference proteome</keyword>
<proteinExistence type="predicted"/>
<name>A0A3P9B3K4_9CICH</name>
<dbReference type="PROSITE" id="PS50824">
    <property type="entry name" value="DAPIN"/>
    <property type="match status" value="1"/>
</dbReference>
<sequence>MCTPVQNEKWLKDYLDELSDSELKRFQWYLALNMREGSRPIFRFQLENATREDTVDKLVQVYSKDGAVEVTIDIFFRMKFNDLAIKLTQGKMP</sequence>
<evidence type="ECO:0000259" key="1">
    <source>
        <dbReference type="PROSITE" id="PS50824"/>
    </source>
</evidence>
<dbReference type="SUPFAM" id="SSF47986">
    <property type="entry name" value="DEATH domain"/>
    <property type="match status" value="1"/>
</dbReference>
<dbReference type="InterPro" id="IPR011029">
    <property type="entry name" value="DEATH-like_dom_sf"/>
</dbReference>
<evidence type="ECO:0000313" key="3">
    <source>
        <dbReference type="Proteomes" id="UP000265160"/>
    </source>
</evidence>
<dbReference type="CDD" id="cd08321">
    <property type="entry name" value="Pyrin_ASC-like"/>
    <property type="match status" value="1"/>
</dbReference>
<organism evidence="2 3">
    <name type="scientific">Maylandia zebra</name>
    <name type="common">zebra mbuna</name>
    <dbReference type="NCBI Taxonomy" id="106582"/>
    <lineage>
        <taxon>Eukaryota</taxon>
        <taxon>Metazoa</taxon>
        <taxon>Chordata</taxon>
        <taxon>Craniata</taxon>
        <taxon>Vertebrata</taxon>
        <taxon>Euteleostomi</taxon>
        <taxon>Actinopterygii</taxon>
        <taxon>Neopterygii</taxon>
        <taxon>Teleostei</taxon>
        <taxon>Neoteleostei</taxon>
        <taxon>Acanthomorphata</taxon>
        <taxon>Ovalentaria</taxon>
        <taxon>Cichlomorphae</taxon>
        <taxon>Cichliformes</taxon>
        <taxon>Cichlidae</taxon>
        <taxon>African cichlids</taxon>
        <taxon>Pseudocrenilabrinae</taxon>
        <taxon>Haplochromini</taxon>
        <taxon>Maylandia</taxon>
        <taxon>Maylandia zebra complex</taxon>
    </lineage>
</organism>
<protein>
    <recommendedName>
        <fullName evidence="1">Pyrin domain-containing protein</fullName>
    </recommendedName>
</protein>
<accession>A0A3P9B3K4</accession>
<dbReference type="Gene3D" id="1.10.533.10">
    <property type="entry name" value="Death Domain, Fas"/>
    <property type="match status" value="1"/>
</dbReference>